<evidence type="ECO:0000256" key="4">
    <source>
        <dbReference type="ARBA" id="ARBA00023263"/>
    </source>
</evidence>
<dbReference type="InterPro" id="IPR050263">
    <property type="entry name" value="Bact_Fimbrial_Adh_Pro"/>
</dbReference>
<dbReference type="RefSeq" id="WP_001529891.1">
    <property type="nucleotide sequence ID" value="NC_011094.1"/>
</dbReference>
<comment type="subcellular location">
    <subcellularLocation>
        <location evidence="1">Fimbrium</location>
    </subcellularLocation>
</comment>
<feature type="domain" description="Fimbrial-type adhesion" evidence="6">
    <location>
        <begin position="260"/>
        <end position="421"/>
    </location>
</feature>
<organism evidence="7 8">
    <name type="scientific">Salmonella schwarzengrund (strain CVM19633)</name>
    <dbReference type="NCBI Taxonomy" id="439843"/>
    <lineage>
        <taxon>Bacteria</taxon>
        <taxon>Pseudomonadati</taxon>
        <taxon>Pseudomonadota</taxon>
        <taxon>Gammaproteobacteria</taxon>
        <taxon>Enterobacterales</taxon>
        <taxon>Enterobacteriaceae</taxon>
        <taxon>Salmonella</taxon>
    </lineage>
</organism>
<gene>
    <name evidence="7" type="ordered locus">SeSA_A0203</name>
</gene>
<keyword evidence="4" id="KW-0281">Fimbrium</keyword>
<dbReference type="NCBIfam" id="NF007270">
    <property type="entry name" value="PRK09723.1-4"/>
    <property type="match status" value="1"/>
</dbReference>
<evidence type="ECO:0000256" key="5">
    <source>
        <dbReference type="SAM" id="Phobius"/>
    </source>
</evidence>
<dbReference type="GO" id="GO:0009289">
    <property type="term" value="C:pilus"/>
    <property type="evidence" value="ECO:0007669"/>
    <property type="project" value="UniProtKB-SubCell"/>
</dbReference>
<dbReference type="PANTHER" id="PTHR33420:SF12">
    <property type="entry name" value="FIMBRIN-LIKE PROTEIN FIMI-RELATED"/>
    <property type="match status" value="1"/>
</dbReference>
<dbReference type="InterPro" id="IPR036937">
    <property type="entry name" value="Adhesion_dom_fimbrial_sf"/>
</dbReference>
<dbReference type="GO" id="GO:0043709">
    <property type="term" value="P:cell adhesion involved in single-species biofilm formation"/>
    <property type="evidence" value="ECO:0007669"/>
    <property type="project" value="TreeGrafter"/>
</dbReference>
<dbReference type="Gene3D" id="2.60.40.1090">
    <property type="entry name" value="Fimbrial-type adhesion domain"/>
    <property type="match status" value="1"/>
</dbReference>
<accession>A0A0N1TUV8</accession>
<dbReference type="AlphaFoldDB" id="A0A0N1TUV8"/>
<dbReference type="KEGG" id="sew:SeSA_A0203"/>
<keyword evidence="5" id="KW-1133">Transmembrane helix</keyword>
<reference evidence="7 8" key="1">
    <citation type="journal article" date="2011" name="J. Bacteriol.">
        <title>Comparative genomics of 28 Salmonella enterica isolates: evidence for CRISPR-mediated adaptive sublineage evolution.</title>
        <authorList>
            <person name="Fricke W.F."/>
            <person name="Mammel M.K."/>
            <person name="McDermott P.F."/>
            <person name="Tartera C."/>
            <person name="White D.G."/>
            <person name="Leclerc J.E."/>
            <person name="Ravel J."/>
            <person name="Cebula T.A."/>
        </authorList>
    </citation>
    <scope>NUCLEOTIDE SEQUENCE [LARGE SCALE GENOMIC DNA]</scope>
    <source>
        <strain evidence="7 8">CVM19633</strain>
    </source>
</reference>
<evidence type="ECO:0000256" key="3">
    <source>
        <dbReference type="ARBA" id="ARBA00022729"/>
    </source>
</evidence>
<dbReference type="PANTHER" id="PTHR33420">
    <property type="entry name" value="FIMBRIAL SUBUNIT ELFA-RELATED"/>
    <property type="match status" value="1"/>
</dbReference>
<protein>
    <submittedName>
        <fullName evidence="7">Putative fimbrial protein</fullName>
    </submittedName>
</protein>
<name>A0A0N1TUV8_SALSV</name>
<evidence type="ECO:0000259" key="6">
    <source>
        <dbReference type="Pfam" id="PF00419"/>
    </source>
</evidence>
<sequence length="422" mass="46349">MITKCDHRLMLLNTQRLKSVVKIISLLLLSFVSFVTPSYGWSLYVGQYTKNEGGNVWGAVQDFTKSYAPKNMLNPIAIHNGSGLREISVSNDATELDPTTGLSCNKDGDNHVLTLYHGYKNSGKTYNGNMLWETNTPGMYMGIEVTNINFGGQYWGEKFWINWSNGETSGAKKFDLTNIMPKDGRFELCQRPTNWTYFGLGGIVLWVKYHLYIDDSFNPAGATSLSVSLRKEQSYDYQFASSPAFSGSHNVYYNIAPNQLTINYPTCQANAVTGDGVTNSTVPFGEQNAKDISANTINRKFSIKLSNCAYVKELNVTLSSATVGGQDNTLLGNTLTGSEAAGGIGVMIEGEKNPNSPADWTLLKPNISSSIYSFTNSPDYENSEIGNAEQVMNFQATLKQDGNKAITPGKFKATGKFTITYP</sequence>
<dbReference type="SUPFAM" id="SSF49401">
    <property type="entry name" value="Bacterial adhesins"/>
    <property type="match status" value="1"/>
</dbReference>
<evidence type="ECO:0000313" key="7">
    <source>
        <dbReference type="EMBL" id="ACF90207.1"/>
    </source>
</evidence>
<evidence type="ECO:0000256" key="2">
    <source>
        <dbReference type="ARBA" id="ARBA00006671"/>
    </source>
</evidence>
<comment type="similarity">
    <text evidence="2">Belongs to the fimbrial protein family.</text>
</comment>
<keyword evidence="5" id="KW-0472">Membrane</keyword>
<dbReference type="HOGENOM" id="CLU_053820_1_0_6"/>
<keyword evidence="3" id="KW-0732">Signal</keyword>
<dbReference type="InterPro" id="IPR008966">
    <property type="entry name" value="Adhesion_dom_sf"/>
</dbReference>
<dbReference type="Pfam" id="PF00419">
    <property type="entry name" value="Fimbrial"/>
    <property type="match status" value="1"/>
</dbReference>
<evidence type="ECO:0000256" key="1">
    <source>
        <dbReference type="ARBA" id="ARBA00004561"/>
    </source>
</evidence>
<dbReference type="InterPro" id="IPR000259">
    <property type="entry name" value="Adhesion_dom_fimbrial"/>
</dbReference>
<feature type="transmembrane region" description="Helical" evidence="5">
    <location>
        <begin position="20"/>
        <end position="41"/>
    </location>
</feature>
<keyword evidence="5" id="KW-0812">Transmembrane</keyword>
<dbReference type="EMBL" id="CP001127">
    <property type="protein sequence ID" value="ACF90207.1"/>
    <property type="molecule type" value="Genomic_DNA"/>
</dbReference>
<evidence type="ECO:0000313" key="8">
    <source>
        <dbReference type="Proteomes" id="UP000001865"/>
    </source>
</evidence>
<proteinExistence type="inferred from homology"/>
<dbReference type="Proteomes" id="UP000001865">
    <property type="component" value="Chromosome"/>
</dbReference>